<protein>
    <submittedName>
        <fullName evidence="2">Uncharacterized protein</fullName>
    </submittedName>
</protein>
<sequence>GIFGAVPESTALDNENPPHEMNTSLLIVFPSILSLVAICGVIGVLCYFRRKSKSSLMFLVRSL</sequence>
<keyword evidence="1" id="KW-0812">Transmembrane</keyword>
<reference evidence="2" key="1">
    <citation type="submission" date="2021-06" db="EMBL/GenBank/DDBJ databases">
        <authorList>
            <person name="Hodson N. C."/>
            <person name="Mongue J. A."/>
            <person name="Jaron S. K."/>
        </authorList>
    </citation>
    <scope>NUCLEOTIDE SEQUENCE</scope>
</reference>
<comment type="caution">
    <text evidence="2">The sequence shown here is derived from an EMBL/GenBank/DDBJ whole genome shotgun (WGS) entry which is preliminary data.</text>
</comment>
<feature type="transmembrane region" description="Helical" evidence="1">
    <location>
        <begin position="25"/>
        <end position="48"/>
    </location>
</feature>
<dbReference type="EMBL" id="CAJVCH010175116">
    <property type="protein sequence ID" value="CAG7729201.1"/>
    <property type="molecule type" value="Genomic_DNA"/>
</dbReference>
<evidence type="ECO:0000313" key="2">
    <source>
        <dbReference type="EMBL" id="CAG7729201.1"/>
    </source>
</evidence>
<proteinExistence type="predicted"/>
<keyword evidence="1" id="KW-0472">Membrane</keyword>
<keyword evidence="1" id="KW-1133">Transmembrane helix</keyword>
<accession>A0A8J2PA73</accession>
<feature type="non-terminal residue" evidence="2">
    <location>
        <position position="1"/>
    </location>
</feature>
<name>A0A8J2PA73_9HEXA</name>
<evidence type="ECO:0000313" key="3">
    <source>
        <dbReference type="Proteomes" id="UP000708208"/>
    </source>
</evidence>
<keyword evidence="3" id="KW-1185">Reference proteome</keyword>
<gene>
    <name evidence="2" type="ORF">AFUS01_LOCUS17934</name>
</gene>
<organism evidence="2 3">
    <name type="scientific">Allacma fusca</name>
    <dbReference type="NCBI Taxonomy" id="39272"/>
    <lineage>
        <taxon>Eukaryota</taxon>
        <taxon>Metazoa</taxon>
        <taxon>Ecdysozoa</taxon>
        <taxon>Arthropoda</taxon>
        <taxon>Hexapoda</taxon>
        <taxon>Collembola</taxon>
        <taxon>Symphypleona</taxon>
        <taxon>Sminthuridae</taxon>
        <taxon>Allacma</taxon>
    </lineage>
</organism>
<dbReference type="Proteomes" id="UP000708208">
    <property type="component" value="Unassembled WGS sequence"/>
</dbReference>
<evidence type="ECO:0000256" key="1">
    <source>
        <dbReference type="SAM" id="Phobius"/>
    </source>
</evidence>
<dbReference type="AlphaFoldDB" id="A0A8J2PA73"/>